<dbReference type="InterPro" id="IPR005273">
    <property type="entry name" value="Ura-DNA_glyco_family4"/>
</dbReference>
<evidence type="ECO:0000256" key="8">
    <source>
        <dbReference type="ARBA" id="ARBA00022801"/>
    </source>
</evidence>
<evidence type="ECO:0000256" key="3">
    <source>
        <dbReference type="ARBA" id="ARBA00012030"/>
    </source>
</evidence>
<evidence type="ECO:0000256" key="2">
    <source>
        <dbReference type="ARBA" id="ARBA00006521"/>
    </source>
</evidence>
<proteinExistence type="inferred from homology"/>
<dbReference type="EMBL" id="MFAE01000002">
    <property type="protein sequence ID" value="OGD67631.1"/>
    <property type="molecule type" value="Genomic_DNA"/>
</dbReference>
<name>A0A1F5EJR4_9BACT</name>
<evidence type="ECO:0000256" key="1">
    <source>
        <dbReference type="ARBA" id="ARBA00001400"/>
    </source>
</evidence>
<dbReference type="Pfam" id="PF03167">
    <property type="entry name" value="UDG"/>
    <property type="match status" value="1"/>
</dbReference>
<dbReference type="InterPro" id="IPR036895">
    <property type="entry name" value="Uracil-DNA_glycosylase-like_sf"/>
</dbReference>
<evidence type="ECO:0000256" key="9">
    <source>
        <dbReference type="ARBA" id="ARBA00023004"/>
    </source>
</evidence>
<dbReference type="NCBIfam" id="TIGR00758">
    <property type="entry name" value="UDG_fam4"/>
    <property type="match status" value="1"/>
</dbReference>
<dbReference type="GO" id="GO:0046872">
    <property type="term" value="F:metal ion binding"/>
    <property type="evidence" value="ECO:0007669"/>
    <property type="project" value="UniProtKB-KW"/>
</dbReference>
<dbReference type="SMART" id="SM00987">
    <property type="entry name" value="UreE_C"/>
    <property type="match status" value="1"/>
</dbReference>
<dbReference type="SUPFAM" id="SSF52141">
    <property type="entry name" value="Uracil-DNA glycosylase-like"/>
    <property type="match status" value="1"/>
</dbReference>
<dbReference type="EC" id="3.2.2.27" evidence="3"/>
<keyword evidence="5" id="KW-0004">4Fe-4S</keyword>
<comment type="caution">
    <text evidence="13">The sequence shown here is derived from an EMBL/GenBank/DDBJ whole genome shotgun (WGS) entry which is preliminary data.</text>
</comment>
<dbReference type="Gene3D" id="3.40.470.10">
    <property type="entry name" value="Uracil-DNA glycosylase-like domain"/>
    <property type="match status" value="1"/>
</dbReference>
<dbReference type="SMART" id="SM00986">
    <property type="entry name" value="UDG"/>
    <property type="match status" value="1"/>
</dbReference>
<accession>A0A1F5EJR4</accession>
<keyword evidence="6" id="KW-0479">Metal-binding</keyword>
<sequence length="200" mass="22963">MLNSEDKIKLLLREVNNDLLNFKKSPLYKYRIENKNLPVFGEGSCRARIMFIGEAPGKKESQTGRPFCGASGKMLDVLLESVGLKREDVYITNIVKDRPPENRDPSKEEIEMYSSFLDRQIKIIQPKIIATLGRFSMNYIMRHFGLEDEIEIISKAHGKSYEAKFSYGKVKIIPLYHPAVALYNGGMRKVLKKDFKILAE</sequence>
<comment type="catalytic activity">
    <reaction evidence="1">
        <text>Hydrolyzes single-stranded DNA or mismatched double-stranded DNA and polynucleotides, releasing free uracil.</text>
        <dbReference type="EC" id="3.2.2.27"/>
    </reaction>
</comment>
<evidence type="ECO:0000256" key="5">
    <source>
        <dbReference type="ARBA" id="ARBA00022485"/>
    </source>
</evidence>
<evidence type="ECO:0000256" key="4">
    <source>
        <dbReference type="ARBA" id="ARBA00019403"/>
    </source>
</evidence>
<evidence type="ECO:0000259" key="12">
    <source>
        <dbReference type="SMART" id="SM00986"/>
    </source>
</evidence>
<comment type="similarity">
    <text evidence="2">Belongs to the uracil-DNA glycosylase (UDG) superfamily. Type 4 (UDGa) family.</text>
</comment>
<gene>
    <name evidence="13" type="ORF">A2442_03605</name>
</gene>
<dbReference type="GO" id="GO:0004844">
    <property type="term" value="F:uracil DNA N-glycosylase activity"/>
    <property type="evidence" value="ECO:0007669"/>
    <property type="project" value="UniProtKB-EC"/>
</dbReference>
<evidence type="ECO:0000256" key="11">
    <source>
        <dbReference type="ARBA" id="ARBA00023204"/>
    </source>
</evidence>
<dbReference type="InterPro" id="IPR051536">
    <property type="entry name" value="UDG_Type-4/5"/>
</dbReference>
<feature type="domain" description="Uracil-DNA glycosylase-like" evidence="12">
    <location>
        <begin position="40"/>
        <end position="196"/>
    </location>
</feature>
<dbReference type="GO" id="GO:0006281">
    <property type="term" value="P:DNA repair"/>
    <property type="evidence" value="ECO:0007669"/>
    <property type="project" value="UniProtKB-KW"/>
</dbReference>
<dbReference type="Proteomes" id="UP000179003">
    <property type="component" value="Unassembled WGS sequence"/>
</dbReference>
<evidence type="ECO:0000256" key="10">
    <source>
        <dbReference type="ARBA" id="ARBA00023014"/>
    </source>
</evidence>
<dbReference type="PANTHER" id="PTHR33693:SF1">
    <property type="entry name" value="TYPE-4 URACIL-DNA GLYCOSYLASE"/>
    <property type="match status" value="1"/>
</dbReference>
<dbReference type="AlphaFoldDB" id="A0A1F5EJR4"/>
<evidence type="ECO:0000256" key="6">
    <source>
        <dbReference type="ARBA" id="ARBA00022723"/>
    </source>
</evidence>
<organism evidence="13 14">
    <name type="scientific">Candidatus Campbellbacteria bacterium RIFOXYC2_FULL_35_25</name>
    <dbReference type="NCBI Taxonomy" id="1797582"/>
    <lineage>
        <taxon>Bacteria</taxon>
        <taxon>Candidatus Campbelliibacteriota</taxon>
    </lineage>
</organism>
<protein>
    <recommendedName>
        <fullName evidence="4">Type-4 uracil-DNA glycosylase</fullName>
        <ecNumber evidence="3">3.2.2.27</ecNumber>
    </recommendedName>
</protein>
<keyword evidence="7" id="KW-0227">DNA damage</keyword>
<keyword evidence="8" id="KW-0378">Hydrolase</keyword>
<dbReference type="InterPro" id="IPR005122">
    <property type="entry name" value="Uracil-DNA_glycosylase-like"/>
</dbReference>
<evidence type="ECO:0000313" key="13">
    <source>
        <dbReference type="EMBL" id="OGD67631.1"/>
    </source>
</evidence>
<keyword evidence="9" id="KW-0408">Iron</keyword>
<dbReference type="GO" id="GO:0051539">
    <property type="term" value="F:4 iron, 4 sulfur cluster binding"/>
    <property type="evidence" value="ECO:0007669"/>
    <property type="project" value="UniProtKB-KW"/>
</dbReference>
<dbReference type="CDD" id="cd10030">
    <property type="entry name" value="UDG-F4_TTUDGA_SPO1dp_like"/>
    <property type="match status" value="1"/>
</dbReference>
<keyword evidence="10" id="KW-0411">Iron-sulfur</keyword>
<evidence type="ECO:0000313" key="14">
    <source>
        <dbReference type="Proteomes" id="UP000179003"/>
    </source>
</evidence>
<reference evidence="13 14" key="1">
    <citation type="journal article" date="2016" name="Nat. Commun.">
        <title>Thousands of microbial genomes shed light on interconnected biogeochemical processes in an aquifer system.</title>
        <authorList>
            <person name="Anantharaman K."/>
            <person name="Brown C.T."/>
            <person name="Hug L.A."/>
            <person name="Sharon I."/>
            <person name="Castelle C.J."/>
            <person name="Probst A.J."/>
            <person name="Thomas B.C."/>
            <person name="Singh A."/>
            <person name="Wilkins M.J."/>
            <person name="Karaoz U."/>
            <person name="Brodie E.L."/>
            <person name="Williams K.H."/>
            <person name="Hubbard S.S."/>
            <person name="Banfield J.F."/>
        </authorList>
    </citation>
    <scope>NUCLEOTIDE SEQUENCE [LARGE SCALE GENOMIC DNA]</scope>
</reference>
<dbReference type="STRING" id="1797582.A2442_03605"/>
<dbReference type="PANTHER" id="PTHR33693">
    <property type="entry name" value="TYPE-5 URACIL-DNA GLYCOSYLASE"/>
    <property type="match status" value="1"/>
</dbReference>
<evidence type="ECO:0000256" key="7">
    <source>
        <dbReference type="ARBA" id="ARBA00022763"/>
    </source>
</evidence>
<keyword evidence="11" id="KW-0234">DNA repair</keyword>